<dbReference type="GO" id="GO:0005768">
    <property type="term" value="C:endosome"/>
    <property type="evidence" value="ECO:0007669"/>
    <property type="project" value="TreeGrafter"/>
</dbReference>
<feature type="compositionally biased region" description="Polar residues" evidence="6">
    <location>
        <begin position="563"/>
        <end position="575"/>
    </location>
</feature>
<reference evidence="8" key="1">
    <citation type="journal article" date="2019" name="Nat. Commun.">
        <title>Genome-wide association mapping of date palm fruit traits.</title>
        <authorList>
            <person name="Hazzouri K.M."/>
            <person name="Gros-Balthazard M."/>
            <person name="Flowers J.M."/>
            <person name="Copetti D."/>
            <person name="Lemansour A."/>
            <person name="Lebrun M."/>
            <person name="Masmoudi K."/>
            <person name="Ferrand S."/>
            <person name="Dhar M.I."/>
            <person name="Fresquez Z.A."/>
            <person name="Rosas U."/>
            <person name="Zhang J."/>
            <person name="Talag J."/>
            <person name="Lee S."/>
            <person name="Kudrna D."/>
            <person name="Powell R.F."/>
            <person name="Leitch I.J."/>
            <person name="Krueger R.R."/>
            <person name="Wing R.A."/>
            <person name="Amiri K.M.A."/>
            <person name="Purugganan M.D."/>
        </authorList>
    </citation>
    <scope>NUCLEOTIDE SEQUENCE [LARGE SCALE GENOMIC DNA]</scope>
    <source>
        <strain evidence="8">cv. Khalas</strain>
    </source>
</reference>
<dbReference type="GO" id="GO:0005886">
    <property type="term" value="C:plasma membrane"/>
    <property type="evidence" value="ECO:0007669"/>
    <property type="project" value="TreeGrafter"/>
</dbReference>
<evidence type="ECO:0000256" key="4">
    <source>
        <dbReference type="ARBA" id="ARBA00023034"/>
    </source>
</evidence>
<dbReference type="AlphaFoldDB" id="A0A8B7CID3"/>
<dbReference type="PANTHER" id="PTHR12276">
    <property type="entry name" value="EPSIN/ENT-RELATED"/>
    <property type="match status" value="1"/>
</dbReference>
<dbReference type="Proteomes" id="UP000228380">
    <property type="component" value="Chromosome 4"/>
</dbReference>
<evidence type="ECO:0000256" key="2">
    <source>
        <dbReference type="ARBA" id="ARBA00004555"/>
    </source>
</evidence>
<keyword evidence="4" id="KW-0333">Golgi apparatus</keyword>
<dbReference type="Pfam" id="PF01417">
    <property type="entry name" value="ENTH"/>
    <property type="match status" value="1"/>
</dbReference>
<feature type="region of interest" description="Disordered" evidence="6">
    <location>
        <begin position="188"/>
        <end position="287"/>
    </location>
</feature>
<evidence type="ECO:0000313" key="8">
    <source>
        <dbReference type="Proteomes" id="UP000228380"/>
    </source>
</evidence>
<evidence type="ECO:0000313" key="9">
    <source>
        <dbReference type="RefSeq" id="XP_008799756.2"/>
    </source>
</evidence>
<sequence length="575" mass="61411">MDFMKVLDQTVREIKREVNLKVLKVPETEQKVLDATSDEPWGPHGSALLEIAQATKKFTECQMIMNVLWTRLSDTGSKWRHVYKALAVIEYLIANGSERAVDDILEHTFQISALSGFEYVEPNGKDVGINVRKKAETILALLNNKEKIQTVREKAAATRDKYFGLSSTGITYKSSGASYSSGGFSDRYGSLSGSRDGDTFRDNYRDSESHKSIANENEASKSKKPVAHQARDQDSLQSNSKPSSKPGLTPPSKSPSVQANSSEDDFDDFDPRGSSKTGSTNTSSSQVDLFGQSFMGDLMDEPVSLPTETTTHSNPATTAVDLFADATFQSASPQAGVTATSHSQGGADVFASQQAIPAAFPSNNMDFFAAPDLGLPSEMKSPISEPASTKMFDPFAAIPLNNFESSDPFGAFTSHSEPAITKPSQHSTTGSLNKLDETFGAFTSHTEAATTEPSQHSTNNRLNNLDQTSLTAPKPATKKDTFQVKSGIWADSLSRGLIDLNITAPKKVNLADIGIVGGLSDGSDEKEKGLPTSAYMGRAMGGGTGLGRSGFPSSTAMGGGGNLSTLGQQQLGSFK</sequence>
<dbReference type="GO" id="GO:0030276">
    <property type="term" value="F:clathrin binding"/>
    <property type="evidence" value="ECO:0007669"/>
    <property type="project" value="TreeGrafter"/>
</dbReference>
<dbReference type="OrthoDB" id="4033880at2759"/>
<dbReference type="GO" id="GO:0006897">
    <property type="term" value="P:endocytosis"/>
    <property type="evidence" value="ECO:0007669"/>
    <property type="project" value="TreeGrafter"/>
</dbReference>
<name>A0A8B7CID3_PHODC</name>
<dbReference type="SUPFAM" id="SSF48464">
    <property type="entry name" value="ENTH/VHS domain"/>
    <property type="match status" value="1"/>
</dbReference>
<gene>
    <name evidence="9" type="primary">LOC103714331</name>
</gene>
<dbReference type="GO" id="GO:0005543">
    <property type="term" value="F:phospholipid binding"/>
    <property type="evidence" value="ECO:0007669"/>
    <property type="project" value="TreeGrafter"/>
</dbReference>
<dbReference type="InterPro" id="IPR008942">
    <property type="entry name" value="ENTH_VHS"/>
</dbReference>
<comment type="subcellular location">
    <subcellularLocation>
        <location evidence="1">Cytoplasmic vesicle</location>
        <location evidence="1">Clathrin-coated vesicle</location>
    </subcellularLocation>
    <subcellularLocation>
        <location evidence="2">Golgi apparatus</location>
    </subcellularLocation>
</comment>
<dbReference type="CDD" id="cd03571">
    <property type="entry name" value="ENTH"/>
    <property type="match status" value="1"/>
</dbReference>
<organism evidence="8 9">
    <name type="scientific">Phoenix dactylifera</name>
    <name type="common">Date palm</name>
    <dbReference type="NCBI Taxonomy" id="42345"/>
    <lineage>
        <taxon>Eukaryota</taxon>
        <taxon>Viridiplantae</taxon>
        <taxon>Streptophyta</taxon>
        <taxon>Embryophyta</taxon>
        <taxon>Tracheophyta</taxon>
        <taxon>Spermatophyta</taxon>
        <taxon>Magnoliopsida</taxon>
        <taxon>Liliopsida</taxon>
        <taxon>Arecaceae</taxon>
        <taxon>Coryphoideae</taxon>
        <taxon>Phoeniceae</taxon>
        <taxon>Phoenix</taxon>
    </lineage>
</organism>
<comment type="similarity">
    <text evidence="3">Belongs to the epsin family.</text>
</comment>
<dbReference type="KEGG" id="pda:103714331"/>
<dbReference type="FunFam" id="1.25.40.90:FF:000006">
    <property type="entry name" value="Clathrin interactor 1"/>
    <property type="match status" value="1"/>
</dbReference>
<feature type="compositionally biased region" description="Basic and acidic residues" evidence="6">
    <location>
        <begin position="195"/>
        <end position="221"/>
    </location>
</feature>
<dbReference type="PROSITE" id="PS50942">
    <property type="entry name" value="ENTH"/>
    <property type="match status" value="1"/>
</dbReference>
<evidence type="ECO:0000256" key="3">
    <source>
        <dbReference type="ARBA" id="ARBA00010130"/>
    </source>
</evidence>
<dbReference type="RefSeq" id="XP_008799756.2">
    <property type="nucleotide sequence ID" value="XM_008801534.4"/>
</dbReference>
<reference evidence="9" key="2">
    <citation type="submission" date="2025-08" db="UniProtKB">
        <authorList>
            <consortium name="RefSeq"/>
        </authorList>
    </citation>
    <scope>IDENTIFICATION</scope>
    <source>
        <tissue evidence="9">Young leaves</tissue>
    </source>
</reference>
<feature type="compositionally biased region" description="Low complexity" evidence="6">
    <location>
        <begin position="274"/>
        <end position="285"/>
    </location>
</feature>
<dbReference type="Gene3D" id="1.25.40.90">
    <property type="match status" value="1"/>
</dbReference>
<dbReference type="GO" id="GO:0005794">
    <property type="term" value="C:Golgi apparatus"/>
    <property type="evidence" value="ECO:0007669"/>
    <property type="project" value="UniProtKB-SubCell"/>
</dbReference>
<keyword evidence="5" id="KW-0968">Cytoplasmic vesicle</keyword>
<feature type="domain" description="ENTH" evidence="7">
    <location>
        <begin position="20"/>
        <end position="152"/>
    </location>
</feature>
<keyword evidence="8" id="KW-1185">Reference proteome</keyword>
<evidence type="ECO:0000256" key="6">
    <source>
        <dbReference type="SAM" id="MobiDB-lite"/>
    </source>
</evidence>
<evidence type="ECO:0000256" key="5">
    <source>
        <dbReference type="ARBA" id="ARBA00023329"/>
    </source>
</evidence>
<feature type="region of interest" description="Disordered" evidence="6">
    <location>
        <begin position="545"/>
        <end position="575"/>
    </location>
</feature>
<dbReference type="SMART" id="SM00273">
    <property type="entry name" value="ENTH"/>
    <property type="match status" value="1"/>
</dbReference>
<evidence type="ECO:0000259" key="7">
    <source>
        <dbReference type="PROSITE" id="PS50942"/>
    </source>
</evidence>
<protein>
    <submittedName>
        <fullName evidence="9">Clathrin interactor EPSIN 1-like</fullName>
    </submittedName>
</protein>
<evidence type="ECO:0000256" key="1">
    <source>
        <dbReference type="ARBA" id="ARBA00004132"/>
    </source>
</evidence>
<feature type="region of interest" description="Disordered" evidence="6">
    <location>
        <begin position="447"/>
        <end position="476"/>
    </location>
</feature>
<dbReference type="GO" id="GO:0030125">
    <property type="term" value="C:clathrin vesicle coat"/>
    <property type="evidence" value="ECO:0007669"/>
    <property type="project" value="TreeGrafter"/>
</dbReference>
<dbReference type="GeneID" id="103714331"/>
<dbReference type="PANTHER" id="PTHR12276:SF45">
    <property type="entry name" value="CLATHRIN INTERACTOR 1"/>
    <property type="match status" value="1"/>
</dbReference>
<dbReference type="InterPro" id="IPR013809">
    <property type="entry name" value="ENTH"/>
</dbReference>
<proteinExistence type="inferred from homology"/>
<accession>A0A8B7CID3</accession>
<feature type="compositionally biased region" description="Polar residues" evidence="6">
    <location>
        <begin position="447"/>
        <end position="471"/>
    </location>
</feature>